<evidence type="ECO:0000313" key="7">
    <source>
        <dbReference type="EMBL" id="UJF33458.1"/>
    </source>
</evidence>
<evidence type="ECO:0000256" key="2">
    <source>
        <dbReference type="ARBA" id="ARBA00022692"/>
    </source>
</evidence>
<name>A0ABY3SHE2_9BACL</name>
<dbReference type="InterPro" id="IPR007829">
    <property type="entry name" value="TM2"/>
</dbReference>
<dbReference type="RefSeq" id="WP_235119827.1">
    <property type="nucleotide sequence ID" value="NZ_CP090978.1"/>
</dbReference>
<keyword evidence="8" id="KW-1185">Reference proteome</keyword>
<keyword evidence="2 5" id="KW-0812">Transmembrane</keyword>
<dbReference type="Pfam" id="PF05154">
    <property type="entry name" value="TM2"/>
    <property type="match status" value="1"/>
</dbReference>
<gene>
    <name evidence="7" type="ORF">L0M14_28810</name>
</gene>
<evidence type="ECO:0000259" key="6">
    <source>
        <dbReference type="Pfam" id="PF05154"/>
    </source>
</evidence>
<feature type="transmembrane region" description="Helical" evidence="5">
    <location>
        <begin position="35"/>
        <end position="54"/>
    </location>
</feature>
<accession>A0ABY3SHE2</accession>
<sequence length="110" mass="12590">MLKFRKSKEAAWGLWAGLSFFGAHRFYTENYGYASIMLSTSAVPFVVILFIAASDMDGLNMVLLWLSIILLAGSVIWSWIDAFFLNKRIEELNHAQEREIIARIKGYIPK</sequence>
<evidence type="ECO:0000256" key="5">
    <source>
        <dbReference type="SAM" id="Phobius"/>
    </source>
</evidence>
<reference evidence="7 8" key="1">
    <citation type="journal article" date="2024" name="Int. J. Syst. Evol. Microbiol.">
        <title>Paenibacillus hexagrammi sp. nov., a novel bacterium isolated from the gut content of Hexagrammos agrammus.</title>
        <authorList>
            <person name="Jung H.K."/>
            <person name="Kim D.G."/>
            <person name="Zin H."/>
            <person name="Park J."/>
            <person name="Jung H."/>
            <person name="Kim Y.O."/>
            <person name="Kong H.J."/>
            <person name="Kim J.W."/>
            <person name="Kim Y.S."/>
        </authorList>
    </citation>
    <scope>NUCLEOTIDE SEQUENCE [LARGE SCALE GENOMIC DNA]</scope>
    <source>
        <strain evidence="7 8">YPD9-1</strain>
    </source>
</reference>
<dbReference type="EMBL" id="CP090978">
    <property type="protein sequence ID" value="UJF33458.1"/>
    <property type="molecule type" value="Genomic_DNA"/>
</dbReference>
<dbReference type="Proteomes" id="UP001649230">
    <property type="component" value="Chromosome"/>
</dbReference>
<evidence type="ECO:0000256" key="4">
    <source>
        <dbReference type="ARBA" id="ARBA00023136"/>
    </source>
</evidence>
<keyword evidence="3 5" id="KW-1133">Transmembrane helix</keyword>
<feature type="transmembrane region" description="Helical" evidence="5">
    <location>
        <begin position="61"/>
        <end position="80"/>
    </location>
</feature>
<evidence type="ECO:0000313" key="8">
    <source>
        <dbReference type="Proteomes" id="UP001649230"/>
    </source>
</evidence>
<keyword evidence="4 5" id="KW-0472">Membrane</keyword>
<feature type="domain" description="TM2" evidence="6">
    <location>
        <begin position="6"/>
        <end position="50"/>
    </location>
</feature>
<comment type="subcellular location">
    <subcellularLocation>
        <location evidence="1">Membrane</location>
        <topology evidence="1">Multi-pass membrane protein</topology>
    </subcellularLocation>
</comment>
<proteinExistence type="predicted"/>
<protein>
    <submittedName>
        <fullName evidence="7">TM2 domain-containing protein</fullName>
    </submittedName>
</protein>
<organism evidence="7 8">
    <name type="scientific">Paenibacillus hexagrammi</name>
    <dbReference type="NCBI Taxonomy" id="2908839"/>
    <lineage>
        <taxon>Bacteria</taxon>
        <taxon>Bacillati</taxon>
        <taxon>Bacillota</taxon>
        <taxon>Bacilli</taxon>
        <taxon>Bacillales</taxon>
        <taxon>Paenibacillaceae</taxon>
        <taxon>Paenibacillus</taxon>
    </lineage>
</organism>
<evidence type="ECO:0000256" key="1">
    <source>
        <dbReference type="ARBA" id="ARBA00004141"/>
    </source>
</evidence>
<evidence type="ECO:0000256" key="3">
    <source>
        <dbReference type="ARBA" id="ARBA00022989"/>
    </source>
</evidence>